<dbReference type="PANTHER" id="PTHR28165">
    <property type="entry name" value="NON-CLASSICAL EXPORT PROTEIN 2-RELATED"/>
    <property type="match status" value="1"/>
</dbReference>
<keyword evidence="8" id="KW-1185">Reference proteome</keyword>
<evidence type="ECO:0000313" key="8">
    <source>
        <dbReference type="Proteomes" id="UP001287356"/>
    </source>
</evidence>
<evidence type="ECO:0000256" key="1">
    <source>
        <dbReference type="ARBA" id="ARBA00004141"/>
    </source>
</evidence>
<evidence type="ECO:0000256" key="2">
    <source>
        <dbReference type="ARBA" id="ARBA00022692"/>
    </source>
</evidence>
<keyword evidence="2 5" id="KW-0812">Transmembrane</keyword>
<reference evidence="7" key="2">
    <citation type="submission" date="2023-06" db="EMBL/GenBank/DDBJ databases">
        <authorList>
            <consortium name="Lawrence Berkeley National Laboratory"/>
            <person name="Haridas S."/>
            <person name="Hensen N."/>
            <person name="Bonometti L."/>
            <person name="Westerberg I."/>
            <person name="Brannstrom I.O."/>
            <person name="Guillou S."/>
            <person name="Cros-Aarteil S."/>
            <person name="Calhoun S."/>
            <person name="Kuo A."/>
            <person name="Mondo S."/>
            <person name="Pangilinan J."/>
            <person name="Riley R."/>
            <person name="Labutti K."/>
            <person name="Andreopoulos B."/>
            <person name="Lipzen A."/>
            <person name="Chen C."/>
            <person name="Yanf M."/>
            <person name="Daum C."/>
            <person name="Ng V."/>
            <person name="Clum A."/>
            <person name="Steindorff A."/>
            <person name="Ohm R."/>
            <person name="Martin F."/>
            <person name="Silar P."/>
            <person name="Natvig D."/>
            <person name="Lalanne C."/>
            <person name="Gautier V."/>
            <person name="Ament-Velasquez S.L."/>
            <person name="Kruys A."/>
            <person name="Hutchinson M.I."/>
            <person name="Powell A.J."/>
            <person name="Barry K."/>
            <person name="Miller A.N."/>
            <person name="Grigoriev I.V."/>
            <person name="Debuchy R."/>
            <person name="Gladieux P."/>
            <person name="Thoren M.H."/>
            <person name="Johannesson H."/>
        </authorList>
    </citation>
    <scope>NUCLEOTIDE SEQUENCE</scope>
    <source>
        <strain evidence="7">CBS 958.72</strain>
    </source>
</reference>
<gene>
    <name evidence="7" type="ORF">B0T24DRAFT_125442</name>
</gene>
<feature type="transmembrane region" description="Helical" evidence="5">
    <location>
        <begin position="203"/>
        <end position="221"/>
    </location>
</feature>
<dbReference type="InterPro" id="IPR008253">
    <property type="entry name" value="Marvel"/>
</dbReference>
<proteinExistence type="predicted"/>
<keyword evidence="4 5" id="KW-0472">Membrane</keyword>
<dbReference type="PANTHER" id="PTHR28165:SF2">
    <property type="entry name" value="MARVEL DOMAIN-CONTAINING PROTEIN"/>
    <property type="match status" value="1"/>
</dbReference>
<dbReference type="GO" id="GO:0072659">
    <property type="term" value="P:protein localization to plasma membrane"/>
    <property type="evidence" value="ECO:0007669"/>
    <property type="project" value="TreeGrafter"/>
</dbReference>
<sequence length="234" mass="25279">MGFSLQRFQFRAPWILDPPWFRRLHTHILHETRLQSKGSPPSRPVKMISAVSFGVRGLQFVFAVTILGLSVALVKAQKYGDAPTTTKYSSFTGAFGIIVCAVGVARLFIDSVPDIVTLALDGILGVLYLGGGIAWAVGLKGVQCTNRDDLNAANMLQNPLINQGTFTYPNGAIEYGIIDRTDTEDGAWGKLQASCQKGFSDEIIQFISFAVAIALLGLGYVRMRKGGSGSSYVV</sequence>
<protein>
    <submittedName>
        <fullName evidence="7">Membrane-associating domain-containing protein</fullName>
    </submittedName>
</protein>
<reference evidence="7" key="1">
    <citation type="journal article" date="2023" name="Mol. Phylogenet. Evol.">
        <title>Genome-scale phylogeny and comparative genomics of the fungal order Sordariales.</title>
        <authorList>
            <person name="Hensen N."/>
            <person name="Bonometti L."/>
            <person name="Westerberg I."/>
            <person name="Brannstrom I.O."/>
            <person name="Guillou S."/>
            <person name="Cros-Aarteil S."/>
            <person name="Calhoun S."/>
            <person name="Haridas S."/>
            <person name="Kuo A."/>
            <person name="Mondo S."/>
            <person name="Pangilinan J."/>
            <person name="Riley R."/>
            <person name="LaButti K."/>
            <person name="Andreopoulos B."/>
            <person name="Lipzen A."/>
            <person name="Chen C."/>
            <person name="Yan M."/>
            <person name="Daum C."/>
            <person name="Ng V."/>
            <person name="Clum A."/>
            <person name="Steindorff A."/>
            <person name="Ohm R.A."/>
            <person name="Martin F."/>
            <person name="Silar P."/>
            <person name="Natvig D.O."/>
            <person name="Lalanne C."/>
            <person name="Gautier V."/>
            <person name="Ament-Velasquez S.L."/>
            <person name="Kruys A."/>
            <person name="Hutchinson M.I."/>
            <person name="Powell A.J."/>
            <person name="Barry K."/>
            <person name="Miller A.N."/>
            <person name="Grigoriev I.V."/>
            <person name="Debuchy R."/>
            <person name="Gladieux P."/>
            <person name="Hiltunen Thoren M."/>
            <person name="Johannesson H."/>
        </authorList>
    </citation>
    <scope>NUCLEOTIDE SEQUENCE</scope>
    <source>
        <strain evidence="7">CBS 958.72</strain>
    </source>
</reference>
<dbReference type="InterPro" id="IPR052649">
    <property type="entry name" value="NCE102-like"/>
</dbReference>
<comment type="subcellular location">
    <subcellularLocation>
        <location evidence="1">Membrane</location>
        <topology evidence="1">Multi-pass membrane protein</topology>
    </subcellularLocation>
</comment>
<dbReference type="AlphaFoldDB" id="A0AAE0MY43"/>
<comment type="caution">
    <text evidence="7">The sequence shown here is derived from an EMBL/GenBank/DDBJ whole genome shotgun (WGS) entry which is preliminary data.</text>
</comment>
<dbReference type="GO" id="GO:0005886">
    <property type="term" value="C:plasma membrane"/>
    <property type="evidence" value="ECO:0007669"/>
    <property type="project" value="TreeGrafter"/>
</dbReference>
<feature type="domain" description="MARVEL" evidence="6">
    <location>
        <begin position="52"/>
        <end position="177"/>
    </location>
</feature>
<dbReference type="Proteomes" id="UP001287356">
    <property type="component" value="Unassembled WGS sequence"/>
</dbReference>
<keyword evidence="3 5" id="KW-1133">Transmembrane helix</keyword>
<feature type="transmembrane region" description="Helical" evidence="5">
    <location>
        <begin position="88"/>
        <end position="109"/>
    </location>
</feature>
<evidence type="ECO:0000256" key="5">
    <source>
        <dbReference type="SAM" id="Phobius"/>
    </source>
</evidence>
<feature type="transmembrane region" description="Helical" evidence="5">
    <location>
        <begin position="53"/>
        <end position="76"/>
    </location>
</feature>
<organism evidence="7 8">
    <name type="scientific">Lasiosphaeria ovina</name>
    <dbReference type="NCBI Taxonomy" id="92902"/>
    <lineage>
        <taxon>Eukaryota</taxon>
        <taxon>Fungi</taxon>
        <taxon>Dikarya</taxon>
        <taxon>Ascomycota</taxon>
        <taxon>Pezizomycotina</taxon>
        <taxon>Sordariomycetes</taxon>
        <taxon>Sordariomycetidae</taxon>
        <taxon>Sordariales</taxon>
        <taxon>Lasiosphaeriaceae</taxon>
        <taxon>Lasiosphaeria</taxon>
    </lineage>
</organism>
<dbReference type="EMBL" id="JAULSN010000015">
    <property type="protein sequence ID" value="KAK3358561.1"/>
    <property type="molecule type" value="Genomic_DNA"/>
</dbReference>
<evidence type="ECO:0000259" key="6">
    <source>
        <dbReference type="Pfam" id="PF01284"/>
    </source>
</evidence>
<dbReference type="Pfam" id="PF01284">
    <property type="entry name" value="MARVEL"/>
    <property type="match status" value="1"/>
</dbReference>
<evidence type="ECO:0000256" key="3">
    <source>
        <dbReference type="ARBA" id="ARBA00022989"/>
    </source>
</evidence>
<dbReference type="GO" id="GO:0032126">
    <property type="term" value="C:eisosome"/>
    <property type="evidence" value="ECO:0007669"/>
    <property type="project" value="TreeGrafter"/>
</dbReference>
<feature type="transmembrane region" description="Helical" evidence="5">
    <location>
        <begin position="116"/>
        <end position="137"/>
    </location>
</feature>
<evidence type="ECO:0000313" key="7">
    <source>
        <dbReference type="EMBL" id="KAK3358561.1"/>
    </source>
</evidence>
<accession>A0AAE0MY43</accession>
<name>A0AAE0MY43_9PEZI</name>
<evidence type="ECO:0000256" key="4">
    <source>
        <dbReference type="ARBA" id="ARBA00023136"/>
    </source>
</evidence>
<dbReference type="GO" id="GO:0070941">
    <property type="term" value="P:eisosome assembly"/>
    <property type="evidence" value="ECO:0007669"/>
    <property type="project" value="TreeGrafter"/>
</dbReference>